<comment type="caution">
    <text evidence="1">The sequence shown here is derived from an EMBL/GenBank/DDBJ whole genome shotgun (WGS) entry which is preliminary data.</text>
</comment>
<evidence type="ECO:0000313" key="1">
    <source>
        <dbReference type="EMBL" id="KKQ93748.1"/>
    </source>
</evidence>
<evidence type="ECO:0000313" key="2">
    <source>
        <dbReference type="Proteomes" id="UP000034207"/>
    </source>
</evidence>
<dbReference type="EMBL" id="LBVV01000016">
    <property type="protein sequence ID" value="KKQ93748.1"/>
    <property type="molecule type" value="Genomic_DNA"/>
</dbReference>
<dbReference type="AlphaFoldDB" id="A0A0G0LPE2"/>
<gene>
    <name evidence="1" type="ORF">UT18_C0016G0044</name>
</gene>
<accession>A0A0G0LPE2</accession>
<sequence length="219" mass="25763">MRFSLRAFDEWQNIFLWSLLMKMVPKKIANLYSYVRFLDNTIDDMGKSREERLEFLEQEKNLLMADKHQIYNQVDITLQEKIMLLEIIETLAFDAMRCGIAVEFERLEENYKRQGLLIAELTGIFKTASDKTIANVYWAGVLFDTACDLEIDLKAGYLNCPAADEKGKKRWQRKITVEGFKLLPYAFKLLVSARNRYGFFVFLISTRFAYLSSRFLLVR</sequence>
<organism evidence="1 2">
    <name type="scientific">candidate division CPR2 bacterium GW2011_GWC2_39_10</name>
    <dbReference type="NCBI Taxonomy" id="1618345"/>
    <lineage>
        <taxon>Bacteria</taxon>
        <taxon>Bacteria division CPR2</taxon>
    </lineage>
</organism>
<dbReference type="Proteomes" id="UP000034207">
    <property type="component" value="Unassembled WGS sequence"/>
</dbReference>
<protein>
    <submittedName>
        <fullName evidence="1">Uncharacterized protein</fullName>
    </submittedName>
</protein>
<name>A0A0G0LPE2_UNCC2</name>
<reference evidence="1 2" key="1">
    <citation type="journal article" date="2015" name="Nature">
        <title>rRNA introns, odd ribosomes, and small enigmatic genomes across a large radiation of phyla.</title>
        <authorList>
            <person name="Brown C.T."/>
            <person name="Hug L.A."/>
            <person name="Thomas B.C."/>
            <person name="Sharon I."/>
            <person name="Castelle C.J."/>
            <person name="Singh A."/>
            <person name="Wilkins M.J."/>
            <person name="Williams K.H."/>
            <person name="Banfield J.F."/>
        </authorList>
    </citation>
    <scope>NUCLEOTIDE SEQUENCE [LARGE SCALE GENOMIC DNA]</scope>
</reference>
<proteinExistence type="predicted"/>